<dbReference type="AlphaFoldDB" id="A0A6M4GZ16"/>
<evidence type="ECO:0000259" key="8">
    <source>
        <dbReference type="Pfam" id="PF12704"/>
    </source>
</evidence>
<keyword evidence="4 6" id="KW-1133">Transmembrane helix</keyword>
<dbReference type="InterPro" id="IPR051125">
    <property type="entry name" value="ABC-4/HrtB_transporter"/>
</dbReference>
<organism evidence="9 10">
    <name type="scientific">Usitatibacter rugosus</name>
    <dbReference type="NCBI Taxonomy" id="2732067"/>
    <lineage>
        <taxon>Bacteria</taxon>
        <taxon>Pseudomonadati</taxon>
        <taxon>Pseudomonadota</taxon>
        <taxon>Betaproteobacteria</taxon>
        <taxon>Nitrosomonadales</taxon>
        <taxon>Usitatibacteraceae</taxon>
        <taxon>Usitatibacter</taxon>
    </lineage>
</organism>
<keyword evidence="10" id="KW-1185">Reference proteome</keyword>
<keyword evidence="3 6" id="KW-0812">Transmembrane</keyword>
<dbReference type="RefSeq" id="WP_171094764.1">
    <property type="nucleotide sequence ID" value="NZ_CP053069.1"/>
</dbReference>
<evidence type="ECO:0000256" key="2">
    <source>
        <dbReference type="ARBA" id="ARBA00022475"/>
    </source>
</evidence>
<evidence type="ECO:0000256" key="1">
    <source>
        <dbReference type="ARBA" id="ARBA00004651"/>
    </source>
</evidence>
<dbReference type="InterPro" id="IPR003838">
    <property type="entry name" value="ABC3_permease_C"/>
</dbReference>
<dbReference type="Pfam" id="PF02687">
    <property type="entry name" value="FtsX"/>
    <property type="match status" value="1"/>
</dbReference>
<evidence type="ECO:0000256" key="3">
    <source>
        <dbReference type="ARBA" id="ARBA00022692"/>
    </source>
</evidence>
<keyword evidence="2" id="KW-1003">Cell membrane</keyword>
<evidence type="ECO:0000313" key="10">
    <source>
        <dbReference type="Proteomes" id="UP000501534"/>
    </source>
</evidence>
<feature type="transmembrane region" description="Helical" evidence="6">
    <location>
        <begin position="267"/>
        <end position="288"/>
    </location>
</feature>
<gene>
    <name evidence="9" type="ORF">DSM104443_03586</name>
</gene>
<feature type="transmembrane region" description="Helical" evidence="6">
    <location>
        <begin position="308"/>
        <end position="330"/>
    </location>
</feature>
<dbReference type="InterPro" id="IPR025857">
    <property type="entry name" value="MacB_PCD"/>
</dbReference>
<feature type="domain" description="ABC3 transporter permease C-terminal" evidence="7">
    <location>
        <begin position="267"/>
        <end position="383"/>
    </location>
</feature>
<evidence type="ECO:0000256" key="6">
    <source>
        <dbReference type="SAM" id="Phobius"/>
    </source>
</evidence>
<dbReference type="PANTHER" id="PTHR43738">
    <property type="entry name" value="ABC TRANSPORTER, MEMBRANE PROTEIN"/>
    <property type="match status" value="1"/>
</dbReference>
<accession>A0A6M4GZ16</accession>
<proteinExistence type="predicted"/>
<protein>
    <submittedName>
        <fullName evidence="9">Uncharacterized protein</fullName>
    </submittedName>
</protein>
<feature type="domain" description="MacB-like periplasmic core" evidence="8">
    <location>
        <begin position="18"/>
        <end position="226"/>
    </location>
</feature>
<evidence type="ECO:0000313" key="9">
    <source>
        <dbReference type="EMBL" id="QJR12500.1"/>
    </source>
</evidence>
<dbReference type="Proteomes" id="UP000501534">
    <property type="component" value="Chromosome"/>
</dbReference>
<keyword evidence="5 6" id="KW-0472">Membrane</keyword>
<dbReference type="EMBL" id="CP053069">
    <property type="protein sequence ID" value="QJR12500.1"/>
    <property type="molecule type" value="Genomic_DNA"/>
</dbReference>
<dbReference type="KEGG" id="uru:DSM104443_03586"/>
<dbReference type="GO" id="GO:0005886">
    <property type="term" value="C:plasma membrane"/>
    <property type="evidence" value="ECO:0007669"/>
    <property type="project" value="UniProtKB-SubCell"/>
</dbReference>
<evidence type="ECO:0000256" key="5">
    <source>
        <dbReference type="ARBA" id="ARBA00023136"/>
    </source>
</evidence>
<dbReference type="Pfam" id="PF12704">
    <property type="entry name" value="MacB_PCD"/>
    <property type="match status" value="1"/>
</dbReference>
<sequence length="393" mass="41331">MSLARLAGSYLAARPLLTLLHVILLALGMATLVFLLLFTSQAQQRLERDAKGIDLVVGAKGSPLQLILSAIYHADIPTGNIRLEDAQALEKNRLVASAVPVSLGDSFRGHRIVGTDGRFFTLYGAKLERGTMFAGEMEAVLGSETARRTGFDVGATFAGAHGLAQASTSEHADHPYKVTGVLAPTGTAVDRLVLTSLESVWEVHGGHGAPAAGREITALLVRYASPIAALQLPRFVNATTSLQAASPAYEAARLMNLVGAGVDTLRVFALVLMAGAALSVFIALTTALEERRQDLALLRVLGARPSALVALVAAEGMTLVVAGAILGLILGHGAAQWFGSLLAGPERWPVTGWAWESGEAWLLLGALLLGAVTCLLPAYLAYRRDPAALLLRR</sequence>
<feature type="transmembrane region" description="Helical" evidence="6">
    <location>
        <begin position="12"/>
        <end position="38"/>
    </location>
</feature>
<evidence type="ECO:0000259" key="7">
    <source>
        <dbReference type="Pfam" id="PF02687"/>
    </source>
</evidence>
<name>A0A6M4GZ16_9PROT</name>
<reference evidence="9 10" key="1">
    <citation type="submission" date="2020-04" db="EMBL/GenBank/DDBJ databases">
        <title>Usitatibacter rugosus gen. nov., sp. nov. and Usitatibacter palustris sp. nov., novel members of Usitatibacteraceae fam. nov. within the order Nitrosomonadales isolated from soil.</title>
        <authorList>
            <person name="Huber K.J."/>
            <person name="Neumann-Schaal M."/>
            <person name="Geppert A."/>
            <person name="Luckner M."/>
            <person name="Wanner G."/>
            <person name="Overmann J."/>
        </authorList>
    </citation>
    <scope>NUCLEOTIDE SEQUENCE [LARGE SCALE GENOMIC DNA]</scope>
    <source>
        <strain evidence="9 10">0125_3</strain>
    </source>
</reference>
<feature type="transmembrane region" description="Helical" evidence="6">
    <location>
        <begin position="360"/>
        <end position="382"/>
    </location>
</feature>
<comment type="subcellular location">
    <subcellularLocation>
        <location evidence="1">Cell membrane</location>
        <topology evidence="1">Multi-pass membrane protein</topology>
    </subcellularLocation>
</comment>
<dbReference type="PANTHER" id="PTHR43738:SF2">
    <property type="entry name" value="ABC TRANSPORTER PERMEASE"/>
    <property type="match status" value="1"/>
</dbReference>
<evidence type="ECO:0000256" key="4">
    <source>
        <dbReference type="ARBA" id="ARBA00022989"/>
    </source>
</evidence>